<feature type="transmembrane region" description="Helical" evidence="6">
    <location>
        <begin position="289"/>
        <end position="309"/>
    </location>
</feature>
<evidence type="ECO:0000256" key="4">
    <source>
        <dbReference type="ARBA" id="ARBA00022989"/>
    </source>
</evidence>
<evidence type="ECO:0000256" key="2">
    <source>
        <dbReference type="ARBA" id="ARBA00022448"/>
    </source>
</evidence>
<feature type="transmembrane region" description="Helical" evidence="6">
    <location>
        <begin position="184"/>
        <end position="204"/>
    </location>
</feature>
<feature type="transmembrane region" description="Helical" evidence="6">
    <location>
        <begin position="449"/>
        <end position="471"/>
    </location>
</feature>
<evidence type="ECO:0000313" key="9">
    <source>
        <dbReference type="EMBL" id="WWC64670.1"/>
    </source>
</evidence>
<evidence type="ECO:0000313" key="10">
    <source>
        <dbReference type="Proteomes" id="UP000078595"/>
    </source>
</evidence>
<evidence type="ECO:0000259" key="7">
    <source>
        <dbReference type="PROSITE" id="PS50850"/>
    </source>
</evidence>
<protein>
    <recommendedName>
        <fullName evidence="7">Major facilitator superfamily (MFS) profile domain-containing protein</fullName>
    </recommendedName>
</protein>
<dbReference type="InterPro" id="IPR011701">
    <property type="entry name" value="MFS"/>
</dbReference>
<organism evidence="8">
    <name type="scientific">Kwoniella dejecticola CBS 10117</name>
    <dbReference type="NCBI Taxonomy" id="1296121"/>
    <lineage>
        <taxon>Eukaryota</taxon>
        <taxon>Fungi</taxon>
        <taxon>Dikarya</taxon>
        <taxon>Basidiomycota</taxon>
        <taxon>Agaricomycotina</taxon>
        <taxon>Tremellomycetes</taxon>
        <taxon>Tremellales</taxon>
        <taxon>Cryptococcaceae</taxon>
        <taxon>Kwoniella</taxon>
    </lineage>
</organism>
<feature type="transmembrane region" description="Helical" evidence="6">
    <location>
        <begin position="353"/>
        <end position="374"/>
    </location>
</feature>
<evidence type="ECO:0000256" key="3">
    <source>
        <dbReference type="ARBA" id="ARBA00022692"/>
    </source>
</evidence>
<feature type="transmembrane region" description="Helical" evidence="6">
    <location>
        <begin position="123"/>
        <end position="142"/>
    </location>
</feature>
<comment type="subcellular location">
    <subcellularLocation>
        <location evidence="1">Membrane</location>
        <topology evidence="1">Multi-pass membrane protein</topology>
    </subcellularLocation>
</comment>
<evidence type="ECO:0000256" key="1">
    <source>
        <dbReference type="ARBA" id="ARBA00004141"/>
    </source>
</evidence>
<dbReference type="InterPro" id="IPR020846">
    <property type="entry name" value="MFS_dom"/>
</dbReference>
<dbReference type="OrthoDB" id="2985014at2759"/>
<dbReference type="KEGG" id="kdj:28970383"/>
<accession>A0A1A5ZZB5</accession>
<dbReference type="Proteomes" id="UP000078595">
    <property type="component" value="Chromosome 9"/>
</dbReference>
<keyword evidence="3 6" id="KW-0812">Transmembrane</keyword>
<feature type="domain" description="Major facilitator superfamily (MFS) profile" evidence="7">
    <location>
        <begin position="56"/>
        <end position="477"/>
    </location>
</feature>
<keyword evidence="2" id="KW-0813">Transport</keyword>
<dbReference type="GO" id="GO:0022857">
    <property type="term" value="F:transmembrane transporter activity"/>
    <property type="evidence" value="ECO:0007669"/>
    <property type="project" value="InterPro"/>
</dbReference>
<dbReference type="GO" id="GO:0016020">
    <property type="term" value="C:membrane"/>
    <property type="evidence" value="ECO:0007669"/>
    <property type="project" value="UniProtKB-SubCell"/>
</dbReference>
<dbReference type="EMBL" id="CP144538">
    <property type="protein sequence ID" value="WWC64670.1"/>
    <property type="molecule type" value="Genomic_DNA"/>
</dbReference>
<keyword evidence="5 6" id="KW-0472">Membrane</keyword>
<feature type="transmembrane region" description="Helical" evidence="6">
    <location>
        <begin position="329"/>
        <end position="346"/>
    </location>
</feature>
<dbReference type="EMBL" id="KI894034">
    <property type="protein sequence ID" value="OBR83125.1"/>
    <property type="molecule type" value="Genomic_DNA"/>
</dbReference>
<dbReference type="PROSITE" id="PS50850">
    <property type="entry name" value="MFS"/>
    <property type="match status" value="1"/>
</dbReference>
<dbReference type="AlphaFoldDB" id="A0A1A5ZZB5"/>
<dbReference type="PANTHER" id="PTHR43791:SF54">
    <property type="entry name" value="MAJOR FACILITATOR SUPERFAMILY (MFS) PROFILE DOMAIN-CONTAINING PROTEIN-RELATED"/>
    <property type="match status" value="1"/>
</dbReference>
<name>A0A1A5ZZB5_9TREE</name>
<dbReference type="VEuPathDB" id="FungiDB:I303_06684"/>
<gene>
    <name evidence="8" type="ORF">I303_06684</name>
    <name evidence="9" type="ORF">I303_107281</name>
</gene>
<dbReference type="FunFam" id="1.20.1250.20:FF:000013">
    <property type="entry name" value="MFS general substrate transporter"/>
    <property type="match status" value="1"/>
</dbReference>
<keyword evidence="10" id="KW-1185">Reference proteome</keyword>
<evidence type="ECO:0000256" key="6">
    <source>
        <dbReference type="SAM" id="Phobius"/>
    </source>
</evidence>
<reference evidence="9" key="3">
    <citation type="submission" date="2024-02" db="EMBL/GenBank/DDBJ databases">
        <title>Comparative genomics of Cryptococcus and Kwoniella reveals pathogenesis evolution and contrasting modes of karyotype evolution via chromosome fusion or intercentromeric recombination.</title>
        <authorList>
            <person name="Coelho M.A."/>
            <person name="David-Palma M."/>
            <person name="Shea T."/>
            <person name="Bowers K."/>
            <person name="McGinley-Smith S."/>
            <person name="Mohammad A.W."/>
            <person name="Gnirke A."/>
            <person name="Yurkov A.M."/>
            <person name="Nowrousian M."/>
            <person name="Sun S."/>
            <person name="Cuomo C.A."/>
            <person name="Heitman J."/>
        </authorList>
    </citation>
    <scope>NUCLEOTIDE SEQUENCE</scope>
    <source>
        <strain evidence="9">CBS 10117</strain>
    </source>
</reference>
<feature type="transmembrane region" description="Helical" evidence="6">
    <location>
        <begin position="148"/>
        <end position="172"/>
    </location>
</feature>
<dbReference type="PANTHER" id="PTHR43791">
    <property type="entry name" value="PERMEASE-RELATED"/>
    <property type="match status" value="1"/>
</dbReference>
<dbReference type="GeneID" id="28970383"/>
<dbReference type="InterPro" id="IPR036259">
    <property type="entry name" value="MFS_trans_sf"/>
</dbReference>
<dbReference type="SUPFAM" id="SSF103473">
    <property type="entry name" value="MFS general substrate transporter"/>
    <property type="match status" value="1"/>
</dbReference>
<evidence type="ECO:0000313" key="8">
    <source>
        <dbReference type="EMBL" id="OBR83125.1"/>
    </source>
</evidence>
<dbReference type="RefSeq" id="XP_018260967.1">
    <property type="nucleotide sequence ID" value="XM_018409964.1"/>
</dbReference>
<proteinExistence type="predicted"/>
<feature type="transmembrane region" description="Helical" evidence="6">
    <location>
        <begin position="56"/>
        <end position="73"/>
    </location>
</feature>
<feature type="transmembrane region" description="Helical" evidence="6">
    <location>
        <begin position="93"/>
        <end position="111"/>
    </location>
</feature>
<keyword evidence="4 6" id="KW-1133">Transmembrane helix</keyword>
<feature type="transmembrane region" description="Helical" evidence="6">
    <location>
        <begin position="380"/>
        <end position="405"/>
    </location>
</feature>
<reference evidence="8" key="1">
    <citation type="submission" date="2013-07" db="EMBL/GenBank/DDBJ databases">
        <title>The Genome Sequence of Cryptococcus dejecticola CBS10117.</title>
        <authorList>
            <consortium name="The Broad Institute Genome Sequencing Platform"/>
            <person name="Cuomo C."/>
            <person name="Litvintseva A."/>
            <person name="Chen Y."/>
            <person name="Heitman J."/>
            <person name="Sun S."/>
            <person name="Springer D."/>
            <person name="Dromer F."/>
            <person name="Young S.K."/>
            <person name="Zeng Q."/>
            <person name="Gargeya S."/>
            <person name="Fitzgerald M."/>
            <person name="Abouelleil A."/>
            <person name="Alvarado L."/>
            <person name="Berlin A.M."/>
            <person name="Chapman S.B."/>
            <person name="Dewar J."/>
            <person name="Goldberg J."/>
            <person name="Griggs A."/>
            <person name="Gujja S."/>
            <person name="Hansen M."/>
            <person name="Howarth C."/>
            <person name="Imamovic A."/>
            <person name="Larimer J."/>
            <person name="McCowan C."/>
            <person name="Murphy C."/>
            <person name="Pearson M."/>
            <person name="Priest M."/>
            <person name="Roberts A."/>
            <person name="Saif S."/>
            <person name="Shea T."/>
            <person name="Sykes S."/>
            <person name="Wortman J."/>
            <person name="Nusbaum C."/>
            <person name="Birren B."/>
        </authorList>
    </citation>
    <scope>NUCLEOTIDE SEQUENCE [LARGE SCALE GENOMIC DNA]</scope>
    <source>
        <strain evidence="8">CBS 10117</strain>
    </source>
</reference>
<reference evidence="9" key="2">
    <citation type="submission" date="2013-07" db="EMBL/GenBank/DDBJ databases">
        <authorList>
            <consortium name="The Broad Institute Genome Sequencing Platform"/>
            <person name="Cuomo C."/>
            <person name="Litvintseva A."/>
            <person name="Chen Y."/>
            <person name="Heitman J."/>
            <person name="Sun S."/>
            <person name="Springer D."/>
            <person name="Dromer F."/>
            <person name="Young S.K."/>
            <person name="Zeng Q."/>
            <person name="Gargeya S."/>
            <person name="Fitzgerald M."/>
            <person name="Abouelleil A."/>
            <person name="Alvarado L."/>
            <person name="Berlin A.M."/>
            <person name="Chapman S.B."/>
            <person name="Dewar J."/>
            <person name="Goldberg J."/>
            <person name="Griggs A."/>
            <person name="Gujja S."/>
            <person name="Hansen M."/>
            <person name="Howarth C."/>
            <person name="Imamovic A."/>
            <person name="Larimer J."/>
            <person name="McCowan C."/>
            <person name="Murphy C."/>
            <person name="Pearson M."/>
            <person name="Priest M."/>
            <person name="Roberts A."/>
            <person name="Saif S."/>
            <person name="Shea T."/>
            <person name="Sykes S."/>
            <person name="Wortman J."/>
            <person name="Nusbaum C."/>
            <person name="Birren B."/>
        </authorList>
    </citation>
    <scope>NUCLEOTIDE SEQUENCE</scope>
    <source>
        <strain evidence="9">CBS 10117</strain>
    </source>
</reference>
<dbReference type="Pfam" id="PF07690">
    <property type="entry name" value="MFS_1"/>
    <property type="match status" value="1"/>
</dbReference>
<evidence type="ECO:0000256" key="5">
    <source>
        <dbReference type="ARBA" id="ARBA00023136"/>
    </source>
</evidence>
<sequence length="509" mass="56966">MAELQDIERVSSRKSQNDFVDVTVADSGEYAEYQALCDHFQGAALKRLHRKTDWRVLPPLFVIYMMTYVDRTNVGNAKLFGAQTDLKMDGTDWNIGLSLLFVTYALVGPFTNIFVKKYSARRVLPLVFFGCGATIIGAGCSANRAQWFILRLLLGVFEAAVYPGCVYFMTTWYSAEVITSRCSYFYLGATCSGAVSGLLAYGIGQLDGHWGFRGWRWIYVLEGFISCILAFITIFWLQSDPQKPHKWLTEQEQRFIVLRNKYSYGKDKSGSNSEFTLKAYTAAFASPHVWVLGFAWFCYAAAIYGYSFTLPTIINNMGFTAVKAQELSTPPYFAAFFTVLILGIYSDRLKSRALTIIVLSFISFVGLVICYATAGHKHLVALTYVGCMIAAIGFYPLTPMFTAWFSVQVAGPTKRAAALSCSNFFTQIGGIVGSNIYLAKQAPRYQAGFGTSFGLVLVGDIVIIAAYWWWIGRVNAKRAAMSEDEIRAKYSPEQLQEMGDKSPFFVYQR</sequence>
<dbReference type="Gene3D" id="1.20.1250.20">
    <property type="entry name" value="MFS general substrate transporter like domains"/>
    <property type="match status" value="2"/>
</dbReference>
<feature type="transmembrane region" description="Helical" evidence="6">
    <location>
        <begin position="417"/>
        <end position="437"/>
    </location>
</feature>
<feature type="transmembrane region" description="Helical" evidence="6">
    <location>
        <begin position="216"/>
        <end position="237"/>
    </location>
</feature>